<dbReference type="PANTHER" id="PTHR11069">
    <property type="entry name" value="GLUCOSYLCERAMIDASE"/>
    <property type="match status" value="1"/>
</dbReference>
<dbReference type="GO" id="GO:0004348">
    <property type="term" value="F:glucosylceramidase activity"/>
    <property type="evidence" value="ECO:0007669"/>
    <property type="project" value="InterPro"/>
</dbReference>
<accession>A0A0F9F0Y4</accession>
<dbReference type="InterPro" id="IPR017853">
    <property type="entry name" value="GH"/>
</dbReference>
<name>A0A0F9F0Y4_9ZZZZ</name>
<dbReference type="GO" id="GO:0006665">
    <property type="term" value="P:sphingolipid metabolic process"/>
    <property type="evidence" value="ECO:0007669"/>
    <property type="project" value="InterPro"/>
</dbReference>
<dbReference type="SUPFAM" id="SSF51445">
    <property type="entry name" value="(Trans)glycosidases"/>
    <property type="match status" value="1"/>
</dbReference>
<gene>
    <name evidence="4" type="ORF">LCGC14_2009340</name>
</gene>
<protein>
    <submittedName>
        <fullName evidence="4">Uncharacterized protein</fullName>
    </submittedName>
</protein>
<dbReference type="EMBL" id="LAZR01023001">
    <property type="protein sequence ID" value="KKL79984.1"/>
    <property type="molecule type" value="Genomic_DNA"/>
</dbReference>
<keyword evidence="3" id="KW-0378">Hydrolase</keyword>
<evidence type="ECO:0000256" key="2">
    <source>
        <dbReference type="ARBA" id="ARBA00022729"/>
    </source>
</evidence>
<evidence type="ECO:0000313" key="4">
    <source>
        <dbReference type="EMBL" id="KKL79984.1"/>
    </source>
</evidence>
<feature type="non-terminal residue" evidence="4">
    <location>
        <position position="175"/>
    </location>
</feature>
<organism evidence="4">
    <name type="scientific">marine sediment metagenome</name>
    <dbReference type="NCBI Taxonomy" id="412755"/>
    <lineage>
        <taxon>unclassified sequences</taxon>
        <taxon>metagenomes</taxon>
        <taxon>ecological metagenomes</taxon>
    </lineage>
</organism>
<proteinExistence type="inferred from homology"/>
<sequence length="175" mass="19026">MDITIFARAPFRSLICIGFIFIAACTSKVKEGSTSLEDSDGYVVAGEATQKAKIYITTLDQSELLQVHKVEDSTAGPGVTLKVDPSQTYQEMDGFGYTLTGGSAMHLHKMSSNSRAGVLQELFGTGANDIGVSYLRLSVGGSDLDERPWSYNDLPEGETDVQLERFSMAYDTVYL</sequence>
<comment type="similarity">
    <text evidence="1">Belongs to the glycosyl hydrolase 30 family.</text>
</comment>
<dbReference type="InterPro" id="IPR001139">
    <property type="entry name" value="Glyco_hydro_30"/>
</dbReference>
<evidence type="ECO:0000256" key="3">
    <source>
        <dbReference type="ARBA" id="ARBA00022801"/>
    </source>
</evidence>
<comment type="caution">
    <text evidence="4">The sequence shown here is derived from an EMBL/GenBank/DDBJ whole genome shotgun (WGS) entry which is preliminary data.</text>
</comment>
<reference evidence="4" key="1">
    <citation type="journal article" date="2015" name="Nature">
        <title>Complex archaea that bridge the gap between prokaryotes and eukaryotes.</title>
        <authorList>
            <person name="Spang A."/>
            <person name="Saw J.H."/>
            <person name="Jorgensen S.L."/>
            <person name="Zaremba-Niedzwiedzka K."/>
            <person name="Martijn J."/>
            <person name="Lind A.E."/>
            <person name="van Eijk R."/>
            <person name="Schleper C."/>
            <person name="Guy L."/>
            <person name="Ettema T.J."/>
        </authorList>
    </citation>
    <scope>NUCLEOTIDE SEQUENCE</scope>
</reference>
<dbReference type="Gene3D" id="3.20.20.80">
    <property type="entry name" value="Glycosidases"/>
    <property type="match status" value="1"/>
</dbReference>
<keyword evidence="2" id="KW-0732">Signal</keyword>
<dbReference type="AlphaFoldDB" id="A0A0F9F0Y4"/>
<dbReference type="GO" id="GO:0016020">
    <property type="term" value="C:membrane"/>
    <property type="evidence" value="ECO:0007669"/>
    <property type="project" value="GOC"/>
</dbReference>
<evidence type="ECO:0000256" key="1">
    <source>
        <dbReference type="ARBA" id="ARBA00005382"/>
    </source>
</evidence>